<dbReference type="InterPro" id="IPR003615">
    <property type="entry name" value="HNH_nuc"/>
</dbReference>
<organism evidence="3 4">
    <name type="scientific">Microbacterium thalassium</name>
    <dbReference type="NCBI Taxonomy" id="362649"/>
    <lineage>
        <taxon>Bacteria</taxon>
        <taxon>Bacillati</taxon>
        <taxon>Actinomycetota</taxon>
        <taxon>Actinomycetes</taxon>
        <taxon>Micrococcales</taxon>
        <taxon>Microbacteriaceae</taxon>
        <taxon>Microbacterium</taxon>
    </lineage>
</organism>
<reference evidence="3 4" key="1">
    <citation type="submission" date="2020-08" db="EMBL/GenBank/DDBJ databases">
        <title>Sequencing the genomes of 1000 actinobacteria strains.</title>
        <authorList>
            <person name="Klenk H.-P."/>
        </authorList>
    </citation>
    <scope>NUCLEOTIDE SEQUENCE [LARGE SCALE GENOMIC DNA]</scope>
    <source>
        <strain evidence="3 4">DSM 12511</strain>
    </source>
</reference>
<dbReference type="Gene3D" id="1.10.30.50">
    <property type="match status" value="1"/>
</dbReference>
<comment type="caution">
    <text evidence="3">The sequence shown here is derived from an EMBL/GenBank/DDBJ whole genome shotgun (WGS) entry which is preliminary data.</text>
</comment>
<gene>
    <name evidence="3" type="ORF">HD594_001088</name>
</gene>
<proteinExistence type="predicted"/>
<evidence type="ECO:0000256" key="1">
    <source>
        <dbReference type="SAM" id="MobiDB-lite"/>
    </source>
</evidence>
<dbReference type="CDD" id="cd00085">
    <property type="entry name" value="HNHc"/>
    <property type="match status" value="1"/>
</dbReference>
<name>A0A7X0FPF9_9MICO</name>
<accession>A0A7X0FPF9</accession>
<feature type="domain" description="HNH nuclease" evidence="2">
    <location>
        <begin position="447"/>
        <end position="499"/>
    </location>
</feature>
<evidence type="ECO:0000259" key="2">
    <source>
        <dbReference type="SMART" id="SM00507"/>
    </source>
</evidence>
<feature type="region of interest" description="Disordered" evidence="1">
    <location>
        <begin position="232"/>
        <end position="293"/>
    </location>
</feature>
<keyword evidence="4" id="KW-1185">Reference proteome</keyword>
<dbReference type="EMBL" id="JACHML010000001">
    <property type="protein sequence ID" value="MBB6390775.1"/>
    <property type="molecule type" value="Genomic_DNA"/>
</dbReference>
<evidence type="ECO:0000313" key="4">
    <source>
        <dbReference type="Proteomes" id="UP000537775"/>
    </source>
</evidence>
<evidence type="ECO:0000313" key="3">
    <source>
        <dbReference type="EMBL" id="MBB6390775.1"/>
    </source>
</evidence>
<feature type="compositionally biased region" description="Low complexity" evidence="1">
    <location>
        <begin position="276"/>
        <end position="288"/>
    </location>
</feature>
<dbReference type="Pfam" id="PF02720">
    <property type="entry name" value="DUF222"/>
    <property type="match status" value="1"/>
</dbReference>
<dbReference type="SMART" id="SM00507">
    <property type="entry name" value="HNHc"/>
    <property type="match status" value="1"/>
</dbReference>
<dbReference type="InterPro" id="IPR003870">
    <property type="entry name" value="DUF222"/>
</dbReference>
<dbReference type="RefSeq" id="WP_184749986.1">
    <property type="nucleotide sequence ID" value="NZ_BAAAJR010000003.1"/>
</dbReference>
<dbReference type="Proteomes" id="UP000537775">
    <property type="component" value="Unassembled WGS sequence"/>
</dbReference>
<feature type="compositionally biased region" description="Basic and acidic residues" evidence="1">
    <location>
        <begin position="232"/>
        <end position="258"/>
    </location>
</feature>
<sequence>MTNSEAAPAEVAGARLRPVVSEVVELRAQIAALQAREVRALAEASAIAQEWADAAPTRSDAELAHRSVAADLASALRVSDRTVQRQLGDAERLVTRFPETVASLERGRISLAHARVIAEAADRIDQPELLAEYEQTILPYAEAESASRLRPVAKRRAQWFLDETIRERHAAAAAQRSVRVHDLDDGMAALEVVGPAVVIHGIYDRVTRMARDVADADAQALADAKAAAHAAEREAKAAEREAKTAAERHAKTAEREAAAVEGDAATTSDASAQRHGAPAENGGAAAEGCEAEASLDEPVPVHADDADAVAPSAPVRARLHADDARERATQARTSADDLAAARRTLDALRVDILADLLLASDPAAHAGTRETGLGAIRATVQVTVPVLTLLDSPVDDPFDAVTLAGHGPIDPDTARELTAGAPGWDRILTHPISGAVLTVDRYEPTKRMRRHLAVRDQHCRFPGCRQSTTRSDLDHTRDWALGGPTDVGNLAHLCRRHHTLKHHTPWTVVQQPGGILEWTSPTGHRYPSHPASGVHFATDAEFDPAPF</sequence>
<dbReference type="AlphaFoldDB" id="A0A7X0FPF9"/>
<protein>
    <recommendedName>
        <fullName evidence="2">HNH nuclease domain-containing protein</fullName>
    </recommendedName>
</protein>